<evidence type="ECO:0000313" key="2">
    <source>
        <dbReference type="EMBL" id="KAK9907401.1"/>
    </source>
</evidence>
<evidence type="ECO:0000313" key="3">
    <source>
        <dbReference type="Proteomes" id="UP001491310"/>
    </source>
</evidence>
<proteinExistence type="predicted"/>
<protein>
    <recommendedName>
        <fullName evidence="1">CHRD domain-containing protein</fullName>
    </recommendedName>
</protein>
<reference evidence="2 3" key="1">
    <citation type="journal article" date="2024" name="Nat. Commun.">
        <title>Phylogenomics reveals the evolutionary origins of lichenization in chlorophyte algae.</title>
        <authorList>
            <person name="Puginier C."/>
            <person name="Libourel C."/>
            <person name="Otte J."/>
            <person name="Skaloud P."/>
            <person name="Haon M."/>
            <person name="Grisel S."/>
            <person name="Petersen M."/>
            <person name="Berrin J.G."/>
            <person name="Delaux P.M."/>
            <person name="Dal Grande F."/>
            <person name="Keller J."/>
        </authorList>
    </citation>
    <scope>NUCLEOTIDE SEQUENCE [LARGE SCALE GENOMIC DNA]</scope>
    <source>
        <strain evidence="2 3">SAG 216-7</strain>
    </source>
</reference>
<evidence type="ECO:0000259" key="1">
    <source>
        <dbReference type="PROSITE" id="PS50933"/>
    </source>
</evidence>
<feature type="domain" description="CHRD" evidence="1">
    <location>
        <begin position="1"/>
        <end position="133"/>
    </location>
</feature>
<dbReference type="InterPro" id="IPR010895">
    <property type="entry name" value="CHRD"/>
</dbReference>
<dbReference type="SMART" id="SM00754">
    <property type="entry name" value="CHRD"/>
    <property type="match status" value="1"/>
</dbReference>
<gene>
    <name evidence="2" type="ORF">WJX75_003010</name>
</gene>
<organism evidence="2 3">
    <name type="scientific">Coccomyxa subellipsoidea</name>
    <dbReference type="NCBI Taxonomy" id="248742"/>
    <lineage>
        <taxon>Eukaryota</taxon>
        <taxon>Viridiplantae</taxon>
        <taxon>Chlorophyta</taxon>
        <taxon>core chlorophytes</taxon>
        <taxon>Trebouxiophyceae</taxon>
        <taxon>Trebouxiophyceae incertae sedis</taxon>
        <taxon>Coccomyxaceae</taxon>
        <taxon>Coccomyxa</taxon>
    </lineage>
</organism>
<dbReference type="EMBL" id="JALJOT010000009">
    <property type="protein sequence ID" value="KAK9907401.1"/>
    <property type="molecule type" value="Genomic_DNA"/>
</dbReference>
<dbReference type="PROSITE" id="PS50933">
    <property type="entry name" value="CHRD"/>
    <property type="match status" value="1"/>
</dbReference>
<dbReference type="Pfam" id="PF07452">
    <property type="entry name" value="CHRD"/>
    <property type="match status" value="1"/>
</dbReference>
<comment type="caution">
    <text evidence="2">The sequence shown here is derived from an EMBL/GenBank/DDBJ whole genome shotgun (WGS) entry which is preliminary data.</text>
</comment>
<accession>A0ABR2YKJ9</accession>
<dbReference type="Proteomes" id="UP001491310">
    <property type="component" value="Unassembled WGS sequence"/>
</dbReference>
<sequence>MPQNEVPGVPNSGAMGYAALDFMPDMNSISYKVVVSNIYGPTASHIHAGAMGANGPVIAFLYNATGPVNSATATFGTLSSGTLTPASFIGPAKGMSVKAFVDMYITPSMAYVNVHTTMYPNGNIRGQISHMPMPMSNMMMAPTMAPMPMPMAPMPMMMGPMPMPGMPTTAGRRMLAV</sequence>
<name>A0ABR2YKJ9_9CHLO</name>
<keyword evidence="3" id="KW-1185">Reference proteome</keyword>